<accession>K2GY23</accession>
<sequence>MAISSIPNSKFFYYYPSGTDEFRKVFFSTVVKIRELLFSDEKLNEIKSVKQKRTIVQKKIIAPQVTSTISSSMNRKLKLASRNEDELVILLKAIVLGDESVSNSCHRITQHILGLPEAIGDDIYEYVWIILFYLKNEEKEKK</sequence>
<organism evidence="1 2">
    <name type="scientific">Entamoeba nuttalli (strain P19)</name>
    <name type="common">Amoeba</name>
    <dbReference type="NCBI Taxonomy" id="1076696"/>
    <lineage>
        <taxon>Eukaryota</taxon>
        <taxon>Amoebozoa</taxon>
        <taxon>Evosea</taxon>
        <taxon>Archamoebae</taxon>
        <taxon>Mastigamoebida</taxon>
        <taxon>Entamoebidae</taxon>
        <taxon>Entamoeba</taxon>
    </lineage>
</organism>
<gene>
    <name evidence="1" type="ORF">ENU1_157480</name>
</gene>
<protein>
    <submittedName>
        <fullName evidence="1">Uncharacterized protein</fullName>
    </submittedName>
</protein>
<evidence type="ECO:0000313" key="1">
    <source>
        <dbReference type="EMBL" id="EKE38687.1"/>
    </source>
</evidence>
<reference evidence="1 2" key="1">
    <citation type="submission" date="2011-11" db="EMBL/GenBank/DDBJ databases">
        <authorList>
            <person name="Hannick L."/>
            <person name="Karamycheva S."/>
            <person name="Lorenzi H."/>
            <person name="Caler E."/>
        </authorList>
    </citation>
    <scope>NUCLEOTIDE SEQUENCE [LARGE SCALE GENOMIC DNA]</scope>
    <source>
        <strain evidence="1 2">P19</strain>
    </source>
</reference>
<dbReference type="OrthoDB" id="10310736at2759"/>
<dbReference type="VEuPathDB" id="AmoebaDB:ENU1_157480"/>
<dbReference type="Proteomes" id="UP000006769">
    <property type="component" value="Unassembled WGS sequence"/>
</dbReference>
<evidence type="ECO:0000313" key="2">
    <source>
        <dbReference type="Proteomes" id="UP000006769"/>
    </source>
</evidence>
<dbReference type="RefSeq" id="XP_008858983.1">
    <property type="nucleotide sequence ID" value="XM_008860761.1"/>
</dbReference>
<name>K2GY23_ENTNP</name>
<proteinExistence type="predicted"/>
<dbReference type="GeneID" id="20075161"/>
<dbReference type="EMBL" id="JH928365">
    <property type="protein sequence ID" value="EKE38687.1"/>
    <property type="molecule type" value="Genomic_DNA"/>
</dbReference>
<dbReference type="AlphaFoldDB" id="K2GY23"/>